<dbReference type="PROSITE" id="PS51650">
    <property type="entry name" value="C2_DOCK"/>
    <property type="match status" value="1"/>
</dbReference>
<protein>
    <recommendedName>
        <fullName evidence="9">C2 DOCK-type domain-containing protein</fullName>
    </recommendedName>
</protein>
<feature type="compositionally biased region" description="Low complexity" evidence="3">
    <location>
        <begin position="883"/>
        <end position="895"/>
    </location>
</feature>
<feature type="region of interest" description="Disordered" evidence="3">
    <location>
        <begin position="1092"/>
        <end position="1129"/>
    </location>
</feature>
<dbReference type="CDD" id="cd08679">
    <property type="entry name" value="C2_DOCK180_related"/>
    <property type="match status" value="1"/>
</dbReference>
<comment type="caution">
    <text evidence="7">The sequence shown here is derived from an EMBL/GenBank/DDBJ whole genome shotgun (WGS) entry which is preliminary data.</text>
</comment>
<feature type="region of interest" description="Disordered" evidence="3">
    <location>
        <begin position="235"/>
        <end position="274"/>
    </location>
</feature>
<feature type="region of interest" description="Disordered" evidence="3">
    <location>
        <begin position="550"/>
        <end position="596"/>
    </location>
</feature>
<dbReference type="InterPro" id="IPR026791">
    <property type="entry name" value="DOCK"/>
</dbReference>
<feature type="compositionally biased region" description="Polar residues" evidence="3">
    <location>
        <begin position="390"/>
        <end position="405"/>
    </location>
</feature>
<sequence length="2949" mass="332984">MSSTSGDDDPSSHQMVNAMSMGGAVLDDVSRHSQQVSSSSPRVVHHDGNEKSLDLNDERLLNTNAQLSSTSQGQNITSVDDDTLNASTTISNNEQQVEQQQLQQNRTPLSNTHSIMNDLQPTLQSTTATTATTTETTTTTPQQQQRNGIIILNPFHLVHDVNEFPINNRYHKDLRPFLERYEEQPHRVRSIDHENVNMILGDWTVLTMDDFSQSNYHQVAPPHLYFNHHVAHESSVMQSPKSSSNSHVSETTNSKNLPVTFSPQQQQQQQQHEQHLMMIGNPHLRPKQLEEPLPLSTHTTMNGGALNITSSLNDHNDSSLHSTQQERTTNQWSTPLPAHTGGSNTTTTTTTTTTIRTIDNFNTSSIPPSSSHYNGTSTEIAQRHHDRSTHGTTSPTNVLSSNELTYSEEDLDEFEEESDLSSINEMTHTDSLASPTTAAATTSTGANTTTTSTTTTTNTKKHQPGGNLLMNAVINNQKQQTKKNTIASLSSSNGSLNGNSSAGHIGGGNIGNIGTTTTTTDSHYLHQIPAMNLSGIATAATTTTTDHFNTSIQRMPSSSSSTSGTSNTSHLVTTPKRSSPRNNQTSNTPLNNFIPSTSVHNNYNKFSFGHEMISQNGEYNSSIGIPRVSGVHINSNIMMTSGGIIGSNIHGMTSTRATIDATNDYLYNDSGGHDALINDPNASESDGGSSSSIMMVNEHVTDIENDALSPQTRNIFEQMGKSTVIQLSGSYRHQTLSLSDSKRGFKKRLSGDHATHLIHSSSHGGGGMSGTASSQLSFSVVNHPHPERSTIASFEETRRQSVFGRIDSDDEEGDDYDHPTTTVNSMTLDGTMSTTATTPHKEDYHTNTQMSHLLDHGALDHNNNNGTVSSSNSEKKSPNHQMSTNSGSSSSRVRSIGQLSDIQNKAKQGNRSSFFDFIRKKPKKSNEEDSTGEVVAVVEEKKEKMDMIAGESVSQLHEQLYGKKKTKKVSIFTKLKAKGIRPKDLKRIEGFRSTETSMTHYELEDVNRVISYYHNTYFWNGGAEIERCNRMRKVPPLYNNISKLMYLIFEFEEFTLSKFGLLEPFFCKVALYDVRNDTKLTEDFCFFIEPSNHGASSSSSGSGSSSGIGSSSSNIASNTSTRSQHNNNNTTIGYSFTKLGKSTQRHIKAVNKKQNFDKPSALFVFEKPNHTDVYIAFTIEKIYCGSYIEDAWKAYKSGNEKATKKYISLMEEYWKASMLRQPFMVFGQKLFYEGKNENHSHSSVVEVVEGQVKINKAYRIPTHSNHPFDTLTFLKWLSNTSSNLPIQGSSSSSGYDFHTAFNMDDDKNNMPIKFLFQTNTATRDKLASYLHAFSTRKSKTSSQSHHASLRLTTTDLSMFMNDDDESSKAVMARLDKSKGSFSVLDTFYKLFPVVEPLERIVDQQTSPNGYHYQIDFNLRNTLYIYPDTCDLSSLSKTGTVYVKVSYRKNDSATATKESRIADNFNPDNSFSFYYTCLTHKKVTPQFYDEIRLEIPSSANIVDKSHVLFEFYDIDPVRGLDSRSPQNSDIDLSSDGITNTQLIGFAFLRDVTNHCVVKDGFHTLSIFKSQKLVDNYLSVYTELPISHSSFFTIKTKAATSFYTQDPYTASFLDLCDRFYKIFDTLQHQKDHPSIMMTRTNEFFSRAEELLHQAMTQLDNIREANFAELLNHAPKVMNGLLTLICKLFLLKLQSPMKGSTTTSTTTASTTTTSGMTTTWTSSSGHVTLQNEFYDNDQQLLFITQARVIVPELISKAVMCLLFFLNGVETVTNLVGRCNYYISIFISYFARQHPDIEKPIFKIILDEMITFIQNWQDMRINEQSKKNPKPMDVNVFSPKISDLNFRPLSSSTNFPNTTFQFSSLSERPNSKQAESLIRDYKDFITRERKKSSNLKPFKSSMSGSSLSMSGSGGSGGATSLGGGGFGGFGGGTGSTSTTFEEFNLTQTIMNHSESNPIRKISALGFTAVDILKFGWFFFDLMVKNVMVLNEDEPFRNASSQKFEPESLVKRLKTLIRLVAPLQFECFEKRLKDANVYTAATNFNVDLALFLKDMTHMIDFKHVREILMEYFTVFEERLNHERTKDTAIFYMLQFLEIFVEHDDLYFIIQQSENQFLVQKLIDCVIGGLAQKTDELKTLSLKVLKNNLTKLDFDERLQSKQDRQFIGNLYFDFVKQLIEKKEDISECMTFTDELGDLFACFYHIIKNVESSRLNEYFSSLGSTQILSLVDILQVTVMLMSIHNQPEVQLCFHEVYLELFDKTIVQLYLLPKSQLYMERACNILNHCKENLLSLYLSGEEDHSEAKELIEKLTRETLVSEQVPFIGAAAAAAENETYLFYEIFDKSLHFLLSVLLLSPYLDSEHKRLLFENYLHPFIREFKPFFFINEFMKTGGAGGASDEYLTTLDRQHHRWVVPSRLSSKLGGLLKPTTATATTSHSHALLLNPSGERNPKWKPLLASILSYCFFPTVSETHHNVREVLYHLLEVYQMENIESIDRLLVRQESHMQKLLSYGGTLHAGGKDTPHMTLEELEQLNYLKLEKLVEKLFENGADYKPLPYPEVFFYSYLFFTTPNQLLMLIRQCLFKFAQDPHNDQKNVQILNITLSIKLWIEKHFSDMNPPFICNLIEFLDNDLTLVIKQVAFECYYLLEQVKLTLINCLLGVDKQLKEKSEESKKKPTPIIPSGFSKMKLNLRTSMTSNFEFAQWSPTEIARQLSLIDFEFFKQVDNKELCAPSTPPSKSAAFDLTSATLTNQRPHLTQLVQRNKDCETWVISTILREKDVNKRTEIIFKFCQLCEELLQLNNIYGLFAIYRGLSHHSILRLVKSWSKEAKKIYRHIHDTYFARNAIAKENLSQRINTSKHPVIPPINNYLKSIRDCNLEPTFRISNGSTLINFSKCCKLVEVLQSLRNFQEVGYNFEPIPYLIKALCVDIFDEEFLIADDAEALEFSNNLESD</sequence>
<dbReference type="Pfam" id="PF00618">
    <property type="entry name" value="RasGEF_N"/>
    <property type="match status" value="1"/>
</dbReference>
<dbReference type="Gene3D" id="1.10.840.10">
    <property type="entry name" value="Ras guanine-nucleotide exchange factors catalytic domain"/>
    <property type="match status" value="1"/>
</dbReference>
<feature type="compositionally biased region" description="Basic and acidic residues" evidence="3">
    <location>
        <begin position="44"/>
        <end position="60"/>
    </location>
</feature>
<dbReference type="InterPro" id="IPR000651">
    <property type="entry name" value="Ras-like_Gua-exchang_fac_N"/>
</dbReference>
<comment type="similarity">
    <text evidence="2">Belongs to the DOCK family.</text>
</comment>
<dbReference type="Proteomes" id="UP000816034">
    <property type="component" value="Unassembled WGS sequence"/>
</dbReference>
<feature type="compositionally biased region" description="Polar residues" evidence="3">
    <location>
        <begin position="235"/>
        <end position="263"/>
    </location>
</feature>
<feature type="domain" description="N-terminal Ras-GEF" evidence="5">
    <location>
        <begin position="2525"/>
        <end position="2651"/>
    </location>
</feature>
<name>A0AA88GMM3_NAELO</name>
<feature type="compositionally biased region" description="Low complexity" evidence="3">
    <location>
        <begin position="487"/>
        <end position="503"/>
    </location>
</feature>
<evidence type="ECO:0000259" key="6">
    <source>
        <dbReference type="PROSITE" id="PS51650"/>
    </source>
</evidence>
<feature type="compositionally biased region" description="Low complexity" evidence="3">
    <location>
        <begin position="1896"/>
        <end position="1906"/>
    </location>
</feature>
<feature type="region of interest" description="Disordered" evidence="3">
    <location>
        <begin position="804"/>
        <end position="843"/>
    </location>
</feature>
<dbReference type="InterPro" id="IPR001895">
    <property type="entry name" value="RASGEF_cat_dom"/>
</dbReference>
<feature type="compositionally biased region" description="Low complexity" evidence="3">
    <location>
        <begin position="862"/>
        <end position="872"/>
    </location>
</feature>
<evidence type="ECO:0000256" key="1">
    <source>
        <dbReference type="PROSITE-ProRule" id="PRU00168"/>
    </source>
</evidence>
<feature type="compositionally biased region" description="Polar residues" evidence="3">
    <location>
        <begin position="570"/>
        <end position="596"/>
    </location>
</feature>
<dbReference type="Gene3D" id="1.20.870.10">
    <property type="entry name" value="Son of sevenless (SoS) protein Chain: S domain 1"/>
    <property type="match status" value="1"/>
</dbReference>
<feature type="region of interest" description="Disordered" evidence="3">
    <location>
        <begin position="856"/>
        <end position="895"/>
    </location>
</feature>
<dbReference type="InterPro" id="IPR027007">
    <property type="entry name" value="C2_DOCK-type_domain"/>
</dbReference>
<dbReference type="InterPro" id="IPR023578">
    <property type="entry name" value="Ras_GEF_dom_sf"/>
</dbReference>
<feature type="compositionally biased region" description="Low complexity" evidence="3">
    <location>
        <begin position="557"/>
        <end position="569"/>
    </location>
</feature>
<dbReference type="PANTHER" id="PTHR23317:SF76">
    <property type="entry name" value="LD20667P"/>
    <property type="match status" value="1"/>
</dbReference>
<dbReference type="PROSITE" id="PS50009">
    <property type="entry name" value="RASGEF_CAT"/>
    <property type="match status" value="1"/>
</dbReference>
<gene>
    <name evidence="7" type="ORF">C9374_006158</name>
</gene>
<feature type="compositionally biased region" description="Polar residues" evidence="3">
    <location>
        <begin position="819"/>
        <end position="838"/>
    </location>
</feature>
<feature type="compositionally biased region" description="Low complexity" evidence="3">
    <location>
        <begin position="345"/>
        <end position="354"/>
    </location>
</feature>
<dbReference type="SMART" id="SM00147">
    <property type="entry name" value="RasGEF"/>
    <property type="match status" value="1"/>
</dbReference>
<feature type="compositionally biased region" description="Low complexity" evidence="3">
    <location>
        <begin position="436"/>
        <end position="458"/>
    </location>
</feature>
<feature type="region of interest" description="Disordered" evidence="3">
    <location>
        <begin position="479"/>
        <end position="507"/>
    </location>
</feature>
<feature type="domain" description="Ras-GEF" evidence="4">
    <location>
        <begin position="2701"/>
        <end position="2949"/>
    </location>
</feature>
<keyword evidence="1" id="KW-0344">Guanine-nucleotide releasing factor</keyword>
<dbReference type="PANTHER" id="PTHR23317">
    <property type="entry name" value="DEDICATOR OF CYTOKINESIS DOCK"/>
    <property type="match status" value="1"/>
</dbReference>
<feature type="compositionally biased region" description="Low complexity" evidence="3">
    <location>
        <begin position="1094"/>
        <end position="1121"/>
    </location>
</feature>
<dbReference type="Pfam" id="PF00617">
    <property type="entry name" value="RasGEF"/>
    <property type="match status" value="1"/>
</dbReference>
<evidence type="ECO:0000256" key="3">
    <source>
        <dbReference type="SAM" id="MobiDB-lite"/>
    </source>
</evidence>
<feature type="compositionally biased region" description="Polar residues" evidence="3">
    <location>
        <begin position="355"/>
        <end position="380"/>
    </location>
</feature>
<proteinExistence type="inferred from homology"/>
<evidence type="ECO:0008006" key="9">
    <source>
        <dbReference type="Google" id="ProtNLM"/>
    </source>
</evidence>
<evidence type="ECO:0000259" key="4">
    <source>
        <dbReference type="PROSITE" id="PS50009"/>
    </source>
</evidence>
<reference evidence="7 8" key="1">
    <citation type="journal article" date="2018" name="BMC Genomics">
        <title>The genome of Naegleria lovaniensis, the basis for a comparative approach to unravel pathogenicity factors of the human pathogenic amoeba N. fowleri.</title>
        <authorList>
            <person name="Liechti N."/>
            <person name="Schurch N."/>
            <person name="Bruggmann R."/>
            <person name="Wittwer M."/>
        </authorList>
    </citation>
    <scope>NUCLEOTIDE SEQUENCE [LARGE SCALE GENOMIC DNA]</scope>
    <source>
        <strain evidence="7 8">ATCC 30569</strain>
    </source>
</reference>
<feature type="region of interest" description="Disordered" evidence="3">
    <location>
        <begin position="1891"/>
        <end position="1912"/>
    </location>
</feature>
<feature type="compositionally biased region" description="Low complexity" evidence="3">
    <location>
        <begin position="32"/>
        <end position="42"/>
    </location>
</feature>
<evidence type="ECO:0000259" key="5">
    <source>
        <dbReference type="PROSITE" id="PS50212"/>
    </source>
</evidence>
<dbReference type="PROSITE" id="PS50212">
    <property type="entry name" value="RASGEF_NTER"/>
    <property type="match status" value="1"/>
</dbReference>
<dbReference type="GeneID" id="68098612"/>
<feature type="compositionally biased region" description="Polar residues" evidence="3">
    <location>
        <begin position="296"/>
        <end position="334"/>
    </location>
</feature>
<dbReference type="GO" id="GO:0005085">
    <property type="term" value="F:guanyl-nucleotide exchange factor activity"/>
    <property type="evidence" value="ECO:0007669"/>
    <property type="project" value="UniProtKB-KW"/>
</dbReference>
<feature type="compositionally biased region" description="Acidic residues" evidence="3">
    <location>
        <begin position="406"/>
        <end position="419"/>
    </location>
</feature>
<feature type="compositionally biased region" description="Polar residues" evidence="3">
    <location>
        <begin position="61"/>
        <end position="91"/>
    </location>
</feature>
<keyword evidence="8" id="KW-1185">Reference proteome</keyword>
<evidence type="ECO:0000313" key="7">
    <source>
        <dbReference type="EMBL" id="KAG2381774.1"/>
    </source>
</evidence>
<evidence type="ECO:0000313" key="8">
    <source>
        <dbReference type="Proteomes" id="UP000816034"/>
    </source>
</evidence>
<feature type="compositionally biased region" description="Polar residues" evidence="3">
    <location>
        <begin position="423"/>
        <end position="435"/>
    </location>
</feature>
<feature type="compositionally biased region" description="Low complexity" evidence="3">
    <location>
        <begin position="92"/>
        <end position="105"/>
    </location>
</feature>
<dbReference type="EMBL" id="PYSW02000026">
    <property type="protein sequence ID" value="KAG2381774.1"/>
    <property type="molecule type" value="Genomic_DNA"/>
</dbReference>
<organism evidence="7 8">
    <name type="scientific">Naegleria lovaniensis</name>
    <name type="common">Amoeba</name>
    <dbReference type="NCBI Taxonomy" id="51637"/>
    <lineage>
        <taxon>Eukaryota</taxon>
        <taxon>Discoba</taxon>
        <taxon>Heterolobosea</taxon>
        <taxon>Tetramitia</taxon>
        <taxon>Eutetramitia</taxon>
        <taxon>Vahlkampfiidae</taxon>
        <taxon>Naegleria</taxon>
    </lineage>
</organism>
<accession>A0AA88GMM3</accession>
<feature type="compositionally biased region" description="Polar residues" evidence="3">
    <location>
        <begin position="106"/>
        <end position="115"/>
    </location>
</feature>
<feature type="region of interest" description="Disordered" evidence="3">
    <location>
        <begin position="294"/>
        <end position="467"/>
    </location>
</feature>
<evidence type="ECO:0000256" key="2">
    <source>
        <dbReference type="PROSITE-ProRule" id="PRU00983"/>
    </source>
</evidence>
<dbReference type="GO" id="GO:0007264">
    <property type="term" value="P:small GTPase-mediated signal transduction"/>
    <property type="evidence" value="ECO:0007669"/>
    <property type="project" value="InterPro"/>
</dbReference>
<dbReference type="InterPro" id="IPR036964">
    <property type="entry name" value="RASGEF_cat_dom_sf"/>
</dbReference>
<dbReference type="SUPFAM" id="SSF48366">
    <property type="entry name" value="Ras GEF"/>
    <property type="match status" value="1"/>
</dbReference>
<feature type="region of interest" description="Disordered" evidence="3">
    <location>
        <begin position="1"/>
        <end position="115"/>
    </location>
</feature>
<dbReference type="RefSeq" id="XP_044547453.1">
    <property type="nucleotide sequence ID" value="XM_044695987.1"/>
</dbReference>
<feature type="domain" description="C2 DOCK-type" evidence="6">
    <location>
        <begin position="1419"/>
        <end position="1597"/>
    </location>
</feature>